<organism evidence="1 2">
    <name type="scientific">Manihot esculenta</name>
    <name type="common">Cassava</name>
    <name type="synonym">Jatropha manihot</name>
    <dbReference type="NCBI Taxonomy" id="3983"/>
    <lineage>
        <taxon>Eukaryota</taxon>
        <taxon>Viridiplantae</taxon>
        <taxon>Streptophyta</taxon>
        <taxon>Embryophyta</taxon>
        <taxon>Tracheophyta</taxon>
        <taxon>Spermatophyta</taxon>
        <taxon>Magnoliopsida</taxon>
        <taxon>eudicotyledons</taxon>
        <taxon>Gunneridae</taxon>
        <taxon>Pentapetalae</taxon>
        <taxon>rosids</taxon>
        <taxon>fabids</taxon>
        <taxon>Malpighiales</taxon>
        <taxon>Euphorbiaceae</taxon>
        <taxon>Crotonoideae</taxon>
        <taxon>Manihoteae</taxon>
        <taxon>Manihot</taxon>
    </lineage>
</organism>
<accession>A0ACB7HB72</accession>
<evidence type="ECO:0000313" key="1">
    <source>
        <dbReference type="EMBL" id="KAG8649235.1"/>
    </source>
</evidence>
<dbReference type="EMBL" id="CM004394">
    <property type="protein sequence ID" value="KAG8649235.1"/>
    <property type="molecule type" value="Genomic_DNA"/>
</dbReference>
<sequence length="74" mass="8418">MMNQLNKNTKQREKMGVISSSPSLQEKEGRKPITEQREERREDLGLIGSESDITELKKMGLCLVSLSMVVNYFG</sequence>
<evidence type="ECO:0000313" key="2">
    <source>
        <dbReference type="Proteomes" id="UP000091857"/>
    </source>
</evidence>
<comment type="caution">
    <text evidence="1">The sequence shown here is derived from an EMBL/GenBank/DDBJ whole genome shotgun (WGS) entry which is preliminary data.</text>
</comment>
<name>A0ACB7HB72_MANES</name>
<dbReference type="Proteomes" id="UP000091857">
    <property type="component" value="Chromosome 8"/>
</dbReference>
<reference evidence="2" key="1">
    <citation type="journal article" date="2016" name="Nat. Biotechnol.">
        <title>Sequencing wild and cultivated cassava and related species reveals extensive interspecific hybridization and genetic diversity.</title>
        <authorList>
            <person name="Bredeson J.V."/>
            <person name="Lyons J.B."/>
            <person name="Prochnik S.E."/>
            <person name="Wu G.A."/>
            <person name="Ha C.M."/>
            <person name="Edsinger-Gonzales E."/>
            <person name="Grimwood J."/>
            <person name="Schmutz J."/>
            <person name="Rabbi I.Y."/>
            <person name="Egesi C."/>
            <person name="Nauluvula P."/>
            <person name="Lebot V."/>
            <person name="Ndunguru J."/>
            <person name="Mkamilo G."/>
            <person name="Bart R.S."/>
            <person name="Setter T.L."/>
            <person name="Gleadow R.M."/>
            <person name="Kulakow P."/>
            <person name="Ferguson M.E."/>
            <person name="Rounsley S."/>
            <person name="Rokhsar D.S."/>
        </authorList>
    </citation>
    <scope>NUCLEOTIDE SEQUENCE [LARGE SCALE GENOMIC DNA]</scope>
    <source>
        <strain evidence="2">cv. AM560-2</strain>
    </source>
</reference>
<proteinExistence type="predicted"/>
<protein>
    <submittedName>
        <fullName evidence="1">Uncharacterized protein</fullName>
    </submittedName>
</protein>
<gene>
    <name evidence="1" type="ORF">MANES_08G076650v8</name>
</gene>
<keyword evidence="2" id="KW-1185">Reference proteome</keyword>